<dbReference type="Proteomes" id="UP000824120">
    <property type="component" value="Chromosome 4"/>
</dbReference>
<proteinExistence type="predicted"/>
<accession>A0A9J5ZFW4</accession>
<organism evidence="1 2">
    <name type="scientific">Solanum commersonii</name>
    <name type="common">Commerson's wild potato</name>
    <name type="synonym">Commerson's nightshade</name>
    <dbReference type="NCBI Taxonomy" id="4109"/>
    <lineage>
        <taxon>Eukaryota</taxon>
        <taxon>Viridiplantae</taxon>
        <taxon>Streptophyta</taxon>
        <taxon>Embryophyta</taxon>
        <taxon>Tracheophyta</taxon>
        <taxon>Spermatophyta</taxon>
        <taxon>Magnoliopsida</taxon>
        <taxon>eudicotyledons</taxon>
        <taxon>Gunneridae</taxon>
        <taxon>Pentapetalae</taxon>
        <taxon>asterids</taxon>
        <taxon>lamiids</taxon>
        <taxon>Solanales</taxon>
        <taxon>Solanaceae</taxon>
        <taxon>Solanoideae</taxon>
        <taxon>Solaneae</taxon>
        <taxon>Solanum</taxon>
    </lineage>
</organism>
<dbReference type="AlphaFoldDB" id="A0A9J5ZFW4"/>
<keyword evidence="2" id="KW-1185">Reference proteome</keyword>
<reference evidence="1 2" key="1">
    <citation type="submission" date="2020-09" db="EMBL/GenBank/DDBJ databases">
        <title>De no assembly of potato wild relative species, Solanum commersonii.</title>
        <authorList>
            <person name="Cho K."/>
        </authorList>
    </citation>
    <scope>NUCLEOTIDE SEQUENCE [LARGE SCALE GENOMIC DNA]</scope>
    <source>
        <strain evidence="1">LZ3.2</strain>
        <tissue evidence="1">Leaf</tissue>
    </source>
</reference>
<sequence>MNSVIRTLISSSSSVSCLQHPHILDHWAVQYCFVELIGDSPTAPFLAFRSIYFKASCTGTKGGACQYGNLPSWTR</sequence>
<comment type="caution">
    <text evidence="1">The sequence shown here is derived from an EMBL/GenBank/DDBJ whole genome shotgun (WGS) entry which is preliminary data.</text>
</comment>
<protein>
    <submittedName>
        <fullName evidence="1">Uncharacterized protein</fullName>
    </submittedName>
</protein>
<dbReference type="PROSITE" id="PS51257">
    <property type="entry name" value="PROKAR_LIPOPROTEIN"/>
    <property type="match status" value="1"/>
</dbReference>
<gene>
    <name evidence="1" type="ORF">H5410_021653</name>
</gene>
<dbReference type="EMBL" id="JACXVP010000004">
    <property type="protein sequence ID" value="KAG5610372.1"/>
    <property type="molecule type" value="Genomic_DNA"/>
</dbReference>
<name>A0A9J5ZFW4_SOLCO</name>
<evidence type="ECO:0000313" key="2">
    <source>
        <dbReference type="Proteomes" id="UP000824120"/>
    </source>
</evidence>
<evidence type="ECO:0000313" key="1">
    <source>
        <dbReference type="EMBL" id="KAG5610372.1"/>
    </source>
</evidence>